<dbReference type="AlphaFoldDB" id="N1PL49"/>
<protein>
    <submittedName>
        <fullName evidence="2">Uncharacterized protein</fullName>
    </submittedName>
</protein>
<feature type="compositionally biased region" description="Basic and acidic residues" evidence="1">
    <location>
        <begin position="101"/>
        <end position="123"/>
    </location>
</feature>
<feature type="compositionally biased region" description="Acidic residues" evidence="1">
    <location>
        <begin position="24"/>
        <end position="39"/>
    </location>
</feature>
<evidence type="ECO:0000313" key="3">
    <source>
        <dbReference type="Proteomes" id="UP000016933"/>
    </source>
</evidence>
<feature type="region of interest" description="Disordered" evidence="1">
    <location>
        <begin position="1"/>
        <end position="218"/>
    </location>
</feature>
<dbReference type="EMBL" id="KB446539">
    <property type="protein sequence ID" value="EME44217.1"/>
    <property type="molecule type" value="Genomic_DNA"/>
</dbReference>
<evidence type="ECO:0000313" key="2">
    <source>
        <dbReference type="EMBL" id="EME44217.1"/>
    </source>
</evidence>
<proteinExistence type="predicted"/>
<sequence>MQVVSSLRSGQLIDEFRARGAPTTDDEDIEDSADIEAESEPTGSEYTPSEAAPEDKTNAEVSGDRTNAATPSHAASPTDEGYDVGDAGFQQTQPEDEAQEDATKPEKRDEENEGHQPECEEYAKVPGPEESETTTPSYIAPVTDDTIEKSDEDQGSTAKPKGTDETDAAQTKDATDMPTDAGKESKADTPPAKMSSNETLSPATAPAKDTKPGRKPGA</sequence>
<evidence type="ECO:0000256" key="1">
    <source>
        <dbReference type="SAM" id="MobiDB-lite"/>
    </source>
</evidence>
<reference evidence="2 3" key="2">
    <citation type="journal article" date="2012" name="PLoS Pathog.">
        <title>Diverse lifestyles and strategies of plant pathogenesis encoded in the genomes of eighteen Dothideomycetes fungi.</title>
        <authorList>
            <person name="Ohm R.A."/>
            <person name="Feau N."/>
            <person name="Henrissat B."/>
            <person name="Schoch C.L."/>
            <person name="Horwitz B.A."/>
            <person name="Barry K.W."/>
            <person name="Condon B.J."/>
            <person name="Copeland A.C."/>
            <person name="Dhillon B."/>
            <person name="Glaser F."/>
            <person name="Hesse C.N."/>
            <person name="Kosti I."/>
            <person name="LaButti K."/>
            <person name="Lindquist E.A."/>
            <person name="Lucas S."/>
            <person name="Salamov A.A."/>
            <person name="Bradshaw R.E."/>
            <person name="Ciuffetti L."/>
            <person name="Hamelin R.C."/>
            <person name="Kema G.H.J."/>
            <person name="Lawrence C."/>
            <person name="Scott J.A."/>
            <person name="Spatafora J.W."/>
            <person name="Turgeon B.G."/>
            <person name="de Wit P.J.G.M."/>
            <person name="Zhong S."/>
            <person name="Goodwin S.B."/>
            <person name="Grigoriev I.V."/>
        </authorList>
    </citation>
    <scope>NUCLEOTIDE SEQUENCE [LARGE SCALE GENOMIC DNA]</scope>
    <source>
        <strain evidence="3">NZE10 / CBS 128990</strain>
    </source>
</reference>
<dbReference type="HOGENOM" id="CLU_1266864_0_0_1"/>
<keyword evidence="3" id="KW-1185">Reference proteome</keyword>
<name>N1PL49_DOTSN</name>
<accession>N1PL49</accession>
<feature type="compositionally biased region" description="Polar residues" evidence="1">
    <location>
        <begin position="64"/>
        <end position="75"/>
    </location>
</feature>
<reference evidence="3" key="1">
    <citation type="journal article" date="2012" name="PLoS Genet.">
        <title>The genomes of the fungal plant pathogens Cladosporium fulvum and Dothistroma septosporum reveal adaptation to different hosts and lifestyles but also signatures of common ancestry.</title>
        <authorList>
            <person name="de Wit P.J.G.M."/>
            <person name="van der Burgt A."/>
            <person name="Oekmen B."/>
            <person name="Stergiopoulos I."/>
            <person name="Abd-Elsalam K.A."/>
            <person name="Aerts A.L."/>
            <person name="Bahkali A.H."/>
            <person name="Beenen H.G."/>
            <person name="Chettri P."/>
            <person name="Cox M.P."/>
            <person name="Datema E."/>
            <person name="de Vries R.P."/>
            <person name="Dhillon B."/>
            <person name="Ganley A.R."/>
            <person name="Griffiths S.A."/>
            <person name="Guo Y."/>
            <person name="Hamelin R.C."/>
            <person name="Henrissat B."/>
            <person name="Kabir M.S."/>
            <person name="Jashni M.K."/>
            <person name="Kema G."/>
            <person name="Klaubauf S."/>
            <person name="Lapidus A."/>
            <person name="Levasseur A."/>
            <person name="Lindquist E."/>
            <person name="Mehrabi R."/>
            <person name="Ohm R.A."/>
            <person name="Owen T.J."/>
            <person name="Salamov A."/>
            <person name="Schwelm A."/>
            <person name="Schijlen E."/>
            <person name="Sun H."/>
            <person name="van den Burg H.A."/>
            <person name="van Ham R.C.H.J."/>
            <person name="Zhang S."/>
            <person name="Goodwin S.B."/>
            <person name="Grigoriev I.V."/>
            <person name="Collemare J."/>
            <person name="Bradshaw R.E."/>
        </authorList>
    </citation>
    <scope>NUCLEOTIDE SEQUENCE [LARGE SCALE GENOMIC DNA]</scope>
    <source>
        <strain evidence="3">NZE10 / CBS 128990</strain>
    </source>
</reference>
<gene>
    <name evidence="2" type="ORF">DOTSEDRAFT_53391</name>
</gene>
<organism evidence="2 3">
    <name type="scientific">Dothistroma septosporum (strain NZE10 / CBS 128990)</name>
    <name type="common">Red band needle blight fungus</name>
    <name type="synonym">Mycosphaerella pini</name>
    <dbReference type="NCBI Taxonomy" id="675120"/>
    <lineage>
        <taxon>Eukaryota</taxon>
        <taxon>Fungi</taxon>
        <taxon>Dikarya</taxon>
        <taxon>Ascomycota</taxon>
        <taxon>Pezizomycotina</taxon>
        <taxon>Dothideomycetes</taxon>
        <taxon>Dothideomycetidae</taxon>
        <taxon>Mycosphaerellales</taxon>
        <taxon>Mycosphaerellaceae</taxon>
        <taxon>Dothistroma</taxon>
    </lineage>
</organism>
<dbReference type="Proteomes" id="UP000016933">
    <property type="component" value="Unassembled WGS sequence"/>
</dbReference>